<dbReference type="GeneID" id="63935426"/>
<evidence type="ECO:0000256" key="1">
    <source>
        <dbReference type="SAM" id="Phobius"/>
    </source>
</evidence>
<protein>
    <submittedName>
        <fullName evidence="2">Uncharacterized protein</fullName>
    </submittedName>
</protein>
<keyword evidence="1" id="KW-0472">Membrane</keyword>
<organism evidence="2 3">
    <name type="scientific">Staphylococcus saccharolyticus</name>
    <dbReference type="NCBI Taxonomy" id="33028"/>
    <lineage>
        <taxon>Bacteria</taxon>
        <taxon>Bacillati</taxon>
        <taxon>Bacillota</taxon>
        <taxon>Bacilli</taxon>
        <taxon>Bacillales</taxon>
        <taxon>Staphylococcaceae</taxon>
        <taxon>Staphylococcus</taxon>
    </lineage>
</organism>
<dbReference type="RefSeq" id="WP_115314082.1">
    <property type="nucleotide sequence ID" value="NZ_CP066042.1"/>
</dbReference>
<dbReference type="AlphaFoldDB" id="A0A380H922"/>
<feature type="transmembrane region" description="Helical" evidence="1">
    <location>
        <begin position="21"/>
        <end position="42"/>
    </location>
</feature>
<keyword evidence="1" id="KW-1133">Transmembrane helix</keyword>
<evidence type="ECO:0000313" key="2">
    <source>
        <dbReference type="EMBL" id="SUM74726.1"/>
    </source>
</evidence>
<keyword evidence="3" id="KW-1185">Reference proteome</keyword>
<sequence length="58" mass="6658">MTFKNLMKQPYEDLKNLTMNWFNILALVIIIFILSNIVTPLIGVPVDLLGGAYFLKRC</sequence>
<proteinExistence type="predicted"/>
<evidence type="ECO:0000313" key="3">
    <source>
        <dbReference type="Proteomes" id="UP000255425"/>
    </source>
</evidence>
<dbReference type="Proteomes" id="UP000255425">
    <property type="component" value="Unassembled WGS sequence"/>
</dbReference>
<dbReference type="EMBL" id="UHDZ01000001">
    <property type="protein sequence ID" value="SUM74726.1"/>
    <property type="molecule type" value="Genomic_DNA"/>
</dbReference>
<gene>
    <name evidence="2" type="ORF">NCTC11807_02726</name>
</gene>
<accession>A0A380H922</accession>
<dbReference type="NCBIfam" id="NF033835">
    <property type="entry name" value="VraH_fam"/>
    <property type="match status" value="1"/>
</dbReference>
<name>A0A380H922_9STAP</name>
<reference evidence="2 3" key="1">
    <citation type="submission" date="2018-06" db="EMBL/GenBank/DDBJ databases">
        <authorList>
            <consortium name="Pathogen Informatics"/>
            <person name="Doyle S."/>
        </authorList>
    </citation>
    <scope>NUCLEOTIDE SEQUENCE [LARGE SCALE GENOMIC DNA]</scope>
    <source>
        <strain evidence="2 3">NCTC11807</strain>
    </source>
</reference>
<dbReference type="InterPro" id="IPR049869">
    <property type="entry name" value="VraH"/>
</dbReference>
<keyword evidence="1" id="KW-0812">Transmembrane</keyword>